<name>A0AAD3H9J9_9STRA</name>
<evidence type="ECO:0000313" key="1">
    <source>
        <dbReference type="EMBL" id="GFH55246.1"/>
    </source>
</evidence>
<keyword evidence="2" id="KW-1185">Reference proteome</keyword>
<evidence type="ECO:0000313" key="2">
    <source>
        <dbReference type="Proteomes" id="UP001054902"/>
    </source>
</evidence>
<reference evidence="1 2" key="1">
    <citation type="journal article" date="2021" name="Sci. Rep.">
        <title>The genome of the diatom Chaetoceros tenuissimus carries an ancient integrated fragment of an extant virus.</title>
        <authorList>
            <person name="Hongo Y."/>
            <person name="Kimura K."/>
            <person name="Takaki Y."/>
            <person name="Yoshida Y."/>
            <person name="Baba S."/>
            <person name="Kobayashi G."/>
            <person name="Nagasaki K."/>
            <person name="Hano T."/>
            <person name="Tomaru Y."/>
        </authorList>
    </citation>
    <scope>NUCLEOTIDE SEQUENCE [LARGE SCALE GENOMIC DNA]</scope>
    <source>
        <strain evidence="1 2">NIES-3715</strain>
    </source>
</reference>
<dbReference type="EMBL" id="BLLK01000047">
    <property type="protein sequence ID" value="GFH55246.1"/>
    <property type="molecule type" value="Genomic_DNA"/>
</dbReference>
<dbReference type="AlphaFoldDB" id="A0AAD3H9J9"/>
<sequence length="341" mass="38888">MESNSSSRARRILTFLLFSTLLCIILITNDAKIVLEGKLRGTSIQISVVEEEDIIAEQAGSYKDAITTAQNKYHFHGDSEQVVDVDKSNEYDNDSKQEDTETNVHRLSCMYSSPRIIVSHACSGSSATVKFAEKIFNAHGLKEKKILLYKANLIKEDIVETLKDLEAALTITYRKNTLDKAICVIRDCFQKAPDASFGHQVYSNGTKADLCFSRRNSKVLIKAMITNKDRLVKYLKSTGKKHQVSLDKYSFFINSIDDTVAYEDLFAFEYTDSEETFEKSVDNWMTFLRPFRLNLDRDIVLNTLERYRNSRNATVHSEVVYNMDVLHTALDGTPYEVFVRG</sequence>
<gene>
    <name evidence="1" type="ORF">CTEN210_11722</name>
</gene>
<proteinExistence type="predicted"/>
<comment type="caution">
    <text evidence="1">The sequence shown here is derived from an EMBL/GenBank/DDBJ whole genome shotgun (WGS) entry which is preliminary data.</text>
</comment>
<dbReference type="Proteomes" id="UP001054902">
    <property type="component" value="Unassembled WGS sequence"/>
</dbReference>
<organism evidence="1 2">
    <name type="scientific">Chaetoceros tenuissimus</name>
    <dbReference type="NCBI Taxonomy" id="426638"/>
    <lineage>
        <taxon>Eukaryota</taxon>
        <taxon>Sar</taxon>
        <taxon>Stramenopiles</taxon>
        <taxon>Ochrophyta</taxon>
        <taxon>Bacillariophyta</taxon>
        <taxon>Coscinodiscophyceae</taxon>
        <taxon>Chaetocerotophycidae</taxon>
        <taxon>Chaetocerotales</taxon>
        <taxon>Chaetocerotaceae</taxon>
        <taxon>Chaetoceros</taxon>
    </lineage>
</organism>
<accession>A0AAD3H9J9</accession>
<protein>
    <submittedName>
        <fullName evidence="1">Uncharacterized protein</fullName>
    </submittedName>
</protein>